<keyword evidence="10" id="KW-1185">Reference proteome</keyword>
<evidence type="ECO:0000256" key="1">
    <source>
        <dbReference type="ARBA" id="ARBA00010875"/>
    </source>
</evidence>
<comment type="similarity">
    <text evidence="1 7">Belongs to the endoribonuclease YbeY family.</text>
</comment>
<dbReference type="PANTHER" id="PTHR46986">
    <property type="entry name" value="ENDORIBONUCLEASE YBEY, CHLOROPLASTIC"/>
    <property type="match status" value="1"/>
</dbReference>
<keyword evidence="7" id="KW-0690">Ribosome biogenesis</keyword>
<dbReference type="STRING" id="356660.SAMN05444336_10925"/>
<keyword evidence="7" id="KW-0698">rRNA processing</keyword>
<evidence type="ECO:0000256" key="2">
    <source>
        <dbReference type="ARBA" id="ARBA00022722"/>
    </source>
</evidence>
<dbReference type="GO" id="GO:0006364">
    <property type="term" value="P:rRNA processing"/>
    <property type="evidence" value="ECO:0007669"/>
    <property type="project" value="UniProtKB-UniRule"/>
</dbReference>
<dbReference type="GO" id="GO:0004222">
    <property type="term" value="F:metalloendopeptidase activity"/>
    <property type="evidence" value="ECO:0007669"/>
    <property type="project" value="InterPro"/>
</dbReference>
<reference evidence="9 10" key="1">
    <citation type="submission" date="2016-10" db="EMBL/GenBank/DDBJ databases">
        <authorList>
            <person name="de Groot N.N."/>
        </authorList>
    </citation>
    <scope>NUCLEOTIDE SEQUENCE [LARGE SCALE GENOMIC DNA]</scope>
    <source>
        <strain evidence="9 10">DSM 17890</strain>
    </source>
</reference>
<keyword evidence="5 7" id="KW-0378">Hydrolase</keyword>
<proteinExistence type="inferred from homology"/>
<feature type="compositionally biased region" description="Low complexity" evidence="8">
    <location>
        <begin position="1"/>
        <end position="18"/>
    </location>
</feature>
<dbReference type="GO" id="GO:0008270">
    <property type="term" value="F:zinc ion binding"/>
    <property type="evidence" value="ECO:0007669"/>
    <property type="project" value="UniProtKB-UniRule"/>
</dbReference>
<evidence type="ECO:0000256" key="3">
    <source>
        <dbReference type="ARBA" id="ARBA00022723"/>
    </source>
</evidence>
<dbReference type="Pfam" id="PF02130">
    <property type="entry name" value="YbeY"/>
    <property type="match status" value="1"/>
</dbReference>
<evidence type="ECO:0000256" key="6">
    <source>
        <dbReference type="ARBA" id="ARBA00022833"/>
    </source>
</evidence>
<dbReference type="PROSITE" id="PS01306">
    <property type="entry name" value="UPF0054"/>
    <property type="match status" value="1"/>
</dbReference>
<evidence type="ECO:0000256" key="5">
    <source>
        <dbReference type="ARBA" id="ARBA00022801"/>
    </source>
</evidence>
<evidence type="ECO:0000313" key="10">
    <source>
        <dbReference type="Proteomes" id="UP000199118"/>
    </source>
</evidence>
<dbReference type="GO" id="GO:0004521">
    <property type="term" value="F:RNA endonuclease activity"/>
    <property type="evidence" value="ECO:0007669"/>
    <property type="project" value="UniProtKB-UniRule"/>
</dbReference>
<dbReference type="NCBIfam" id="TIGR00043">
    <property type="entry name" value="rRNA maturation RNase YbeY"/>
    <property type="match status" value="1"/>
</dbReference>
<feature type="binding site" evidence="7">
    <location>
        <position position="178"/>
    </location>
    <ligand>
        <name>Zn(2+)</name>
        <dbReference type="ChEBI" id="CHEBI:29105"/>
        <note>catalytic</note>
    </ligand>
</feature>
<feature type="region of interest" description="Disordered" evidence="8">
    <location>
        <begin position="1"/>
        <end position="26"/>
    </location>
</feature>
<dbReference type="EC" id="3.1.-.-" evidence="7"/>
<dbReference type="EMBL" id="FNMZ01000009">
    <property type="protein sequence ID" value="SDX72482.1"/>
    <property type="molecule type" value="Genomic_DNA"/>
</dbReference>
<dbReference type="Proteomes" id="UP000199118">
    <property type="component" value="Unassembled WGS sequence"/>
</dbReference>
<feature type="binding site" evidence="7">
    <location>
        <position position="184"/>
    </location>
    <ligand>
        <name>Zn(2+)</name>
        <dbReference type="ChEBI" id="CHEBI:29105"/>
        <note>catalytic</note>
    </ligand>
</feature>
<gene>
    <name evidence="7" type="primary">ybeY</name>
    <name evidence="9" type="ORF">SAMN05444336_10925</name>
</gene>
<dbReference type="InterPro" id="IPR023091">
    <property type="entry name" value="MetalPrtase_cat_dom_sf_prd"/>
</dbReference>
<name>A0A1H3E190_9RHOB</name>
<dbReference type="InterPro" id="IPR020549">
    <property type="entry name" value="YbeY_CS"/>
</dbReference>
<dbReference type="PANTHER" id="PTHR46986:SF1">
    <property type="entry name" value="ENDORIBONUCLEASE YBEY, CHLOROPLASTIC"/>
    <property type="match status" value="1"/>
</dbReference>
<dbReference type="SUPFAM" id="SSF55486">
    <property type="entry name" value="Metalloproteases ('zincins'), catalytic domain"/>
    <property type="match status" value="1"/>
</dbReference>
<feature type="binding site" evidence="7">
    <location>
        <position position="174"/>
    </location>
    <ligand>
        <name>Zn(2+)</name>
        <dbReference type="ChEBI" id="CHEBI:29105"/>
        <note>catalytic</note>
    </ligand>
</feature>
<accession>A0A1H3E190</accession>
<comment type="function">
    <text evidence="7">Single strand-specific metallo-endoribonuclease involved in late-stage 70S ribosome quality control and in maturation of the 3' terminus of the 16S rRNA.</text>
</comment>
<keyword evidence="2 7" id="KW-0540">Nuclease</keyword>
<dbReference type="RefSeq" id="WP_342708002.1">
    <property type="nucleotide sequence ID" value="NZ_FNMZ01000009.1"/>
</dbReference>
<comment type="cofactor">
    <cofactor evidence="7">
        <name>Zn(2+)</name>
        <dbReference type="ChEBI" id="CHEBI:29105"/>
    </cofactor>
    <text evidence="7">Binds 1 zinc ion.</text>
</comment>
<feature type="region of interest" description="Disordered" evidence="8">
    <location>
        <begin position="212"/>
        <end position="242"/>
    </location>
</feature>
<dbReference type="Gene3D" id="3.40.390.30">
    <property type="entry name" value="Metalloproteases ('zincins'), catalytic domain"/>
    <property type="match status" value="1"/>
</dbReference>
<dbReference type="HAMAP" id="MF_00009">
    <property type="entry name" value="Endoribonucl_YbeY"/>
    <property type="match status" value="1"/>
</dbReference>
<organism evidence="9 10">
    <name type="scientific">Albimonas donghaensis</name>
    <dbReference type="NCBI Taxonomy" id="356660"/>
    <lineage>
        <taxon>Bacteria</taxon>
        <taxon>Pseudomonadati</taxon>
        <taxon>Pseudomonadota</taxon>
        <taxon>Alphaproteobacteria</taxon>
        <taxon>Rhodobacterales</taxon>
        <taxon>Paracoccaceae</taxon>
        <taxon>Albimonas</taxon>
    </lineage>
</organism>
<protein>
    <recommendedName>
        <fullName evidence="7">Endoribonuclease YbeY</fullName>
        <ecNumber evidence="7">3.1.-.-</ecNumber>
    </recommendedName>
</protein>
<feature type="region of interest" description="Disordered" evidence="8">
    <location>
        <begin position="115"/>
        <end position="143"/>
    </location>
</feature>
<keyword evidence="4 7" id="KW-0255">Endonuclease</keyword>
<evidence type="ECO:0000256" key="7">
    <source>
        <dbReference type="HAMAP-Rule" id="MF_00009"/>
    </source>
</evidence>
<evidence type="ECO:0000313" key="9">
    <source>
        <dbReference type="EMBL" id="SDX72482.1"/>
    </source>
</evidence>
<comment type="subcellular location">
    <subcellularLocation>
        <location evidence="7">Cytoplasm</location>
    </subcellularLocation>
</comment>
<keyword evidence="3 7" id="KW-0479">Metal-binding</keyword>
<keyword evidence="7" id="KW-0963">Cytoplasm</keyword>
<sequence length="242" mass="24812">MADPAADAPAAPDAAMDAVTEAGDRPPSLPAIAIELAVEDERWAEALGGDGGLEALAAEAAALALVAAGVAAEGRSISVLFADDDTVARLNESFRGKAAPTNVLSWPAHELRAEAEGRADGARPSAPPPPETDGPWGGEPDSLGDVALAWETVAAEAEAQGIALADHVRHLGLHGVLHLLGYDHERDGDARLMEGLESEALLAAGRADPYLAQSMPADETPGKIPKKARPRAGAKKARSDGR</sequence>
<evidence type="ECO:0000256" key="4">
    <source>
        <dbReference type="ARBA" id="ARBA00022759"/>
    </source>
</evidence>
<evidence type="ECO:0000256" key="8">
    <source>
        <dbReference type="SAM" id="MobiDB-lite"/>
    </source>
</evidence>
<dbReference type="InterPro" id="IPR002036">
    <property type="entry name" value="YbeY"/>
</dbReference>
<dbReference type="AlphaFoldDB" id="A0A1H3E190"/>
<dbReference type="GO" id="GO:0005737">
    <property type="term" value="C:cytoplasm"/>
    <property type="evidence" value="ECO:0007669"/>
    <property type="project" value="UniProtKB-SubCell"/>
</dbReference>
<keyword evidence="6 7" id="KW-0862">Zinc</keyword>
<feature type="compositionally biased region" description="Basic residues" evidence="8">
    <location>
        <begin position="224"/>
        <end position="236"/>
    </location>
</feature>